<name>A0AC60PCT4_IXOPE</name>
<keyword evidence="2" id="KW-1185">Reference proteome</keyword>
<sequence length="665" mass="74582">MLKSLLVVGLLASVCFGREIHPKSWHPLSDQMINYINEINTTWKVCRDAILSVLPEGTSTNPSPLSYIRGLLGVNPKSKEYRLAEFVHEEIPDDLPESFDAREKRSHCDPIHLIRDQSGCGSCWAFGATEAMSDRVCIHSNRKIQVNISTEDLLNCCDTCGLGSYEVHRATSFYVDDFVTGTDTKEEAIKLYHEAKSIMQDAGMILRKRTTNSLVCMLAVLLLSSSLVLDEFGLFSTRLLCGVPAAAWEYWKENGLVSCGLYYSEDGCKPYSLPPCEHHTKGRFPNCTTIVRTPKCVHRCRKGYGKDYQDDKHFGLYSISIDEKQIQTEIFKNGPVETDFNVYVDFLSYKSGVYQNHSGDFLGGHAVRILGWDTENGTPYWLVANSWNEDWGDKGRKELRQIHSMSYIRGLMGVHPKSKEYRLAEFVHDEIPDDLPESFDARKKWSHCASIHVIRDQSACGSCWAFGSTEAMSDRVCIHSGGNIQVNISAEDLLDCCIPCGAGCSGGYPGAAWEYWKERGLVSGGLYGTPDGCKPYSLAPCEHHIKGSLPNCTRTVPTPKCVNLCRKGYGKDYQDDKHFGEKVYSIARDEKQIQTEIFKNGPVQADFTVFADFLSYKSGVYQHHSGHLVENHAIRILGWGTQNGAPYWLAANSWNQDWGDKGPLQ</sequence>
<accession>A0AC60PCT4</accession>
<protein>
    <submittedName>
        <fullName evidence="1">Uncharacterized protein</fullName>
    </submittedName>
</protein>
<reference evidence="1 2" key="1">
    <citation type="journal article" date="2020" name="Cell">
        <title>Large-Scale Comparative Analyses of Tick Genomes Elucidate Their Genetic Diversity and Vector Capacities.</title>
        <authorList>
            <consortium name="Tick Genome and Microbiome Consortium (TIGMIC)"/>
            <person name="Jia N."/>
            <person name="Wang J."/>
            <person name="Shi W."/>
            <person name="Du L."/>
            <person name="Sun Y."/>
            <person name="Zhan W."/>
            <person name="Jiang J.F."/>
            <person name="Wang Q."/>
            <person name="Zhang B."/>
            <person name="Ji P."/>
            <person name="Bell-Sakyi L."/>
            <person name="Cui X.M."/>
            <person name="Yuan T.T."/>
            <person name="Jiang B.G."/>
            <person name="Yang W.F."/>
            <person name="Lam T.T."/>
            <person name="Chang Q.C."/>
            <person name="Ding S.J."/>
            <person name="Wang X.J."/>
            <person name="Zhu J.G."/>
            <person name="Ruan X.D."/>
            <person name="Zhao L."/>
            <person name="Wei J.T."/>
            <person name="Ye R.Z."/>
            <person name="Que T.C."/>
            <person name="Du C.H."/>
            <person name="Zhou Y.H."/>
            <person name="Cheng J.X."/>
            <person name="Dai P.F."/>
            <person name="Guo W.B."/>
            <person name="Han X.H."/>
            <person name="Huang E.J."/>
            <person name="Li L.F."/>
            <person name="Wei W."/>
            <person name="Gao Y.C."/>
            <person name="Liu J.Z."/>
            <person name="Shao H.Z."/>
            <person name="Wang X."/>
            <person name="Wang C.C."/>
            <person name="Yang T.C."/>
            <person name="Huo Q.B."/>
            <person name="Li W."/>
            <person name="Chen H.Y."/>
            <person name="Chen S.E."/>
            <person name="Zhou L.G."/>
            <person name="Ni X.B."/>
            <person name="Tian J.H."/>
            <person name="Sheng Y."/>
            <person name="Liu T."/>
            <person name="Pan Y.S."/>
            <person name="Xia L.Y."/>
            <person name="Li J."/>
            <person name="Zhao F."/>
            <person name="Cao W.C."/>
        </authorList>
    </citation>
    <scope>NUCLEOTIDE SEQUENCE [LARGE SCALE GENOMIC DNA]</scope>
    <source>
        <strain evidence="1">Iper-2018</strain>
    </source>
</reference>
<evidence type="ECO:0000313" key="1">
    <source>
        <dbReference type="EMBL" id="KAG0417491.1"/>
    </source>
</evidence>
<comment type="caution">
    <text evidence="1">The sequence shown here is derived from an EMBL/GenBank/DDBJ whole genome shotgun (WGS) entry which is preliminary data.</text>
</comment>
<proteinExistence type="predicted"/>
<evidence type="ECO:0000313" key="2">
    <source>
        <dbReference type="Proteomes" id="UP000805193"/>
    </source>
</evidence>
<dbReference type="EMBL" id="JABSTQ010010837">
    <property type="protein sequence ID" value="KAG0417491.1"/>
    <property type="molecule type" value="Genomic_DNA"/>
</dbReference>
<gene>
    <name evidence="1" type="ORF">HPB47_005560</name>
</gene>
<organism evidence="1 2">
    <name type="scientific">Ixodes persulcatus</name>
    <name type="common">Taiga tick</name>
    <dbReference type="NCBI Taxonomy" id="34615"/>
    <lineage>
        <taxon>Eukaryota</taxon>
        <taxon>Metazoa</taxon>
        <taxon>Ecdysozoa</taxon>
        <taxon>Arthropoda</taxon>
        <taxon>Chelicerata</taxon>
        <taxon>Arachnida</taxon>
        <taxon>Acari</taxon>
        <taxon>Parasitiformes</taxon>
        <taxon>Ixodida</taxon>
        <taxon>Ixodoidea</taxon>
        <taxon>Ixodidae</taxon>
        <taxon>Ixodinae</taxon>
        <taxon>Ixodes</taxon>
    </lineage>
</organism>
<dbReference type="Proteomes" id="UP000805193">
    <property type="component" value="Unassembled WGS sequence"/>
</dbReference>